<dbReference type="GO" id="GO:0016787">
    <property type="term" value="F:hydrolase activity"/>
    <property type="evidence" value="ECO:0007669"/>
    <property type="project" value="UniProtKB-KW"/>
</dbReference>
<feature type="domain" description="Flagellar Assembly Protein A N-terminal region" evidence="3">
    <location>
        <begin position="118"/>
        <end position="288"/>
    </location>
</feature>
<evidence type="ECO:0000313" key="4">
    <source>
        <dbReference type="EMBL" id="AGF77078.1"/>
    </source>
</evidence>
<reference evidence="5" key="1">
    <citation type="journal article" date="2013" name="Stand. Genomic Sci.">
        <title>Complete genome sequence of Desulfocapsa sulfexigens, a marine deltaproteobacterium specialized in disproportionating inorganic sulfur compounds.</title>
        <authorList>
            <person name="Finster K.W."/>
            <person name="Kjeldsen K.U."/>
            <person name="Kube M."/>
            <person name="Reinhardt R."/>
            <person name="Mussmann M."/>
            <person name="Amann R."/>
            <person name="Schreiber L."/>
        </authorList>
    </citation>
    <scope>NUCLEOTIDE SEQUENCE [LARGE SCALE GENOMIC DNA]</scope>
    <source>
        <strain evidence="5">DSM 10523 / SB164P1</strain>
    </source>
</reference>
<dbReference type="Pfam" id="PF03961">
    <property type="entry name" value="FapA"/>
    <property type="match status" value="1"/>
</dbReference>
<accession>M1P0P5</accession>
<evidence type="ECO:0000256" key="1">
    <source>
        <dbReference type="SAM" id="Coils"/>
    </source>
</evidence>
<dbReference type="EMBL" id="CP003985">
    <property type="protein sequence ID" value="AGF77078.1"/>
    <property type="molecule type" value="Genomic_DNA"/>
</dbReference>
<feature type="coiled-coil region" evidence="1">
    <location>
        <begin position="475"/>
        <end position="502"/>
    </location>
</feature>
<dbReference type="InterPro" id="IPR046866">
    <property type="entry name" value="FapA_N"/>
</dbReference>
<dbReference type="InterPro" id="IPR046865">
    <property type="entry name" value="FapA_b_solenoid"/>
</dbReference>
<dbReference type="STRING" id="1167006.UWK_00495"/>
<dbReference type="KEGG" id="dsf:UWK_00495"/>
<dbReference type="Pfam" id="PF20250">
    <property type="entry name" value="FapA_N"/>
    <property type="match status" value="1"/>
</dbReference>
<protein>
    <submittedName>
        <fullName evidence="4">Putative polymerase with PALM domain, HD hydrolase domain and Zn ribbon</fullName>
    </submittedName>
</protein>
<dbReference type="HOGENOM" id="CLU_481231_0_0_7"/>
<name>M1P0P5_DESSD</name>
<gene>
    <name evidence="4" type="ordered locus">UWK_00495</name>
</gene>
<keyword evidence="1" id="KW-0175">Coiled coil</keyword>
<proteinExistence type="predicted"/>
<sequence length="566" mass="61530">MVAKAYSTEQGNHALTRPDKQPPPRLIPKLLFETETLSDSDNNSFQTVELVRKGQPLVELLAPPGAPPRNPTELVPGKNTLLSDDKCKLLAEIDGYPLLSKKSNQGIDLIMISVVPLLSIADDKMSATISLYPPVRNSPELSRETLMDILTSQEIRFGISLENLDRLLSLCKEKRSPLKDETIARGLLPLNGKASFLRFEIEVGPLPGTIMGNGKIDFRERKMFVGVSKGQIIAKRIPPTLGTPGLTVTGEEVPQIPGENLPVTVSDDAEYDEESGIIRALQNGILSLVSENSIKVCAKQVIPGNIDYSTGNIESQDAVEITGTILPGFRVKTHGDLLLKGNARSANIKCKGNLVVKGGILGKKCKVKVSGDADFGFMEQGQLRVKGRVIIRKQAYYAKIMANGEIHCENSSRILAGLLMSASSLNLGNVGSPNAPFSLLAAGIAPGRYLRYLKIRSDLKDVEQERLVFLQRYGLKQKVNVLKSLEKTVESLHNDLTKLNLIPGTDANSADRGIEYLRTIAITVQGTIFSGTELQIGNATTIVKNDLTGVRFTLDSHTGTFIETSL</sequence>
<dbReference type="PANTHER" id="PTHR38032:SF1">
    <property type="entry name" value="RNA-BINDING PROTEIN KHPB N-TERMINAL DOMAIN-CONTAINING PROTEIN"/>
    <property type="match status" value="1"/>
</dbReference>
<dbReference type="Proteomes" id="UP000011721">
    <property type="component" value="Chromosome"/>
</dbReference>
<evidence type="ECO:0000259" key="3">
    <source>
        <dbReference type="Pfam" id="PF20250"/>
    </source>
</evidence>
<keyword evidence="5" id="KW-1185">Reference proteome</keyword>
<organism evidence="4 5">
    <name type="scientific">Desulfocapsa sulfexigens (strain DSM 10523 / SB164P1)</name>
    <dbReference type="NCBI Taxonomy" id="1167006"/>
    <lineage>
        <taxon>Bacteria</taxon>
        <taxon>Pseudomonadati</taxon>
        <taxon>Thermodesulfobacteriota</taxon>
        <taxon>Desulfobulbia</taxon>
        <taxon>Desulfobulbales</taxon>
        <taxon>Desulfocapsaceae</taxon>
        <taxon>Desulfocapsa</taxon>
    </lineage>
</organism>
<dbReference type="InterPro" id="IPR005646">
    <property type="entry name" value="FapA"/>
</dbReference>
<keyword evidence="4" id="KW-0378">Hydrolase</keyword>
<evidence type="ECO:0000313" key="5">
    <source>
        <dbReference type="Proteomes" id="UP000011721"/>
    </source>
</evidence>
<feature type="region of interest" description="Disordered" evidence="2">
    <location>
        <begin position="1"/>
        <end position="26"/>
    </location>
</feature>
<dbReference type="eggNOG" id="COG1315">
    <property type="taxonomic scope" value="Bacteria"/>
</dbReference>
<evidence type="ECO:0000256" key="2">
    <source>
        <dbReference type="SAM" id="MobiDB-lite"/>
    </source>
</evidence>
<dbReference type="AlphaFoldDB" id="M1P0P5"/>
<dbReference type="PANTHER" id="PTHR38032">
    <property type="entry name" value="POLYMERASE-RELATED"/>
    <property type="match status" value="1"/>
</dbReference>